<proteinExistence type="predicted"/>
<protein>
    <submittedName>
        <fullName evidence="2">Uncharacterized protein</fullName>
    </submittedName>
</protein>
<evidence type="ECO:0000313" key="3">
    <source>
        <dbReference type="Proteomes" id="UP000251714"/>
    </source>
</evidence>
<feature type="region of interest" description="Disordered" evidence="1">
    <location>
        <begin position="338"/>
        <end position="360"/>
    </location>
</feature>
<gene>
    <name evidence="2" type="ORF">FPRO05_12163</name>
</gene>
<dbReference type="PANTHER" id="PTHR38797:SF4">
    <property type="entry name" value="NUCLEAR PORE COMPLEX PROTEIN NUP85"/>
    <property type="match status" value="1"/>
</dbReference>
<dbReference type="Pfam" id="PF12311">
    <property type="entry name" value="DUF3632"/>
    <property type="match status" value="1"/>
</dbReference>
<dbReference type="EMBL" id="PKMI01000020">
    <property type="protein sequence ID" value="RBA15942.1"/>
    <property type="molecule type" value="Genomic_DNA"/>
</dbReference>
<feature type="region of interest" description="Disordered" evidence="1">
    <location>
        <begin position="1"/>
        <end position="20"/>
    </location>
</feature>
<dbReference type="Proteomes" id="UP000251714">
    <property type="component" value="Unassembled WGS sequence"/>
</dbReference>
<name>A0A365N5I4_GIBIN</name>
<evidence type="ECO:0000256" key="1">
    <source>
        <dbReference type="SAM" id="MobiDB-lite"/>
    </source>
</evidence>
<feature type="compositionally biased region" description="Polar residues" evidence="1">
    <location>
        <begin position="68"/>
        <end position="88"/>
    </location>
</feature>
<accession>A0A365N5I4</accession>
<dbReference type="InterPro" id="IPR053204">
    <property type="entry name" value="Oxopyrrolidines_Biosynth-assoc"/>
</dbReference>
<dbReference type="InterPro" id="IPR022085">
    <property type="entry name" value="OpdG"/>
</dbReference>
<feature type="region of interest" description="Disordered" evidence="1">
    <location>
        <begin position="62"/>
        <end position="97"/>
    </location>
</feature>
<reference evidence="2 3" key="1">
    <citation type="submission" date="2017-12" db="EMBL/GenBank/DDBJ databases">
        <title>Genome sequence of the mycotoxigenic crop pathogen Fusarium proliferatum, strain ITEM 2341 from Date Palm.</title>
        <authorList>
            <person name="Almiman B.F."/>
            <person name="Shittu T.A."/>
            <person name="Muthumeenakshi S."/>
            <person name="Baroncelli R."/>
            <person name="Sreenivasaprasada S."/>
        </authorList>
    </citation>
    <scope>NUCLEOTIDE SEQUENCE [LARGE SCALE GENOMIC DNA]</scope>
    <source>
        <strain evidence="2 3">ITEM 2341</strain>
    </source>
</reference>
<dbReference type="PANTHER" id="PTHR38797">
    <property type="entry name" value="NUCLEAR PORE COMPLEX PROTEIN NUP85-RELATED"/>
    <property type="match status" value="1"/>
</dbReference>
<comment type="caution">
    <text evidence="2">The sequence shown here is derived from an EMBL/GenBank/DDBJ whole genome shotgun (WGS) entry which is preliminary data.</text>
</comment>
<sequence>MSEEAASQNTGRGISSVGASNASSTHASMLHKFKALREEALNETESTILATLERLVLSAGQDKIPQSRPGTSTSFLSQQEASTAQVSEASDGRHSITDKSDIVRATANKIDELCTDSLEDAESFLMSMWEILLCVVRIIPYDDPGQDRIVSVLETLRLRAKTTVDLWEKERRLWRDFPLLSSCIREAWSDPMQDSGNDTVNIEDASAWVSLNAFAGRITNKGLVDCSIYAIIEIPKALEKDIPPSGPARDFKLRTANNWILTSGVKLFKDARKGDTLDEGELAATAPGPLYMRTGGQPGLCMDRWRFWLRRFQELGSDNSNDSVGYEATQVARRMEKIMEENGRPEARRLGTTEEDGRTE</sequence>
<dbReference type="AlphaFoldDB" id="A0A365N5I4"/>
<evidence type="ECO:0000313" key="2">
    <source>
        <dbReference type="EMBL" id="RBA15942.1"/>
    </source>
</evidence>
<organism evidence="2 3">
    <name type="scientific">Gibberella intermedia</name>
    <name type="common">Bulb rot disease fungus</name>
    <name type="synonym">Fusarium proliferatum</name>
    <dbReference type="NCBI Taxonomy" id="948311"/>
    <lineage>
        <taxon>Eukaryota</taxon>
        <taxon>Fungi</taxon>
        <taxon>Dikarya</taxon>
        <taxon>Ascomycota</taxon>
        <taxon>Pezizomycotina</taxon>
        <taxon>Sordariomycetes</taxon>
        <taxon>Hypocreomycetidae</taxon>
        <taxon>Hypocreales</taxon>
        <taxon>Nectriaceae</taxon>
        <taxon>Fusarium</taxon>
        <taxon>Fusarium fujikuroi species complex</taxon>
    </lineage>
</organism>